<dbReference type="OrthoDB" id="2016548at2759"/>
<dbReference type="Proteomes" id="UP000011087">
    <property type="component" value="Unassembled WGS sequence"/>
</dbReference>
<dbReference type="HOGENOM" id="CLU_2282814_0_0_1"/>
<protein>
    <recommendedName>
        <fullName evidence="3">HPP transmembrane region domain-containing protein</fullName>
    </recommendedName>
</protein>
<dbReference type="AlphaFoldDB" id="L1JTC7"/>
<reference evidence="4 6" key="1">
    <citation type="journal article" date="2012" name="Nature">
        <title>Algal genomes reveal evolutionary mosaicism and the fate of nucleomorphs.</title>
        <authorList>
            <consortium name="DOE Joint Genome Institute"/>
            <person name="Curtis B.A."/>
            <person name="Tanifuji G."/>
            <person name="Burki F."/>
            <person name="Gruber A."/>
            <person name="Irimia M."/>
            <person name="Maruyama S."/>
            <person name="Arias M.C."/>
            <person name="Ball S.G."/>
            <person name="Gile G.H."/>
            <person name="Hirakawa Y."/>
            <person name="Hopkins J.F."/>
            <person name="Kuo A."/>
            <person name="Rensing S.A."/>
            <person name="Schmutz J."/>
            <person name="Symeonidi A."/>
            <person name="Elias M."/>
            <person name="Eveleigh R.J."/>
            <person name="Herman E.K."/>
            <person name="Klute M.J."/>
            <person name="Nakayama T."/>
            <person name="Obornik M."/>
            <person name="Reyes-Prieto A."/>
            <person name="Armbrust E.V."/>
            <person name="Aves S.J."/>
            <person name="Beiko R.G."/>
            <person name="Coutinho P."/>
            <person name="Dacks J.B."/>
            <person name="Durnford D.G."/>
            <person name="Fast N.M."/>
            <person name="Green B.R."/>
            <person name="Grisdale C.J."/>
            <person name="Hempel F."/>
            <person name="Henrissat B."/>
            <person name="Hoppner M.P."/>
            <person name="Ishida K."/>
            <person name="Kim E."/>
            <person name="Koreny L."/>
            <person name="Kroth P.G."/>
            <person name="Liu Y."/>
            <person name="Malik S.B."/>
            <person name="Maier U.G."/>
            <person name="McRose D."/>
            <person name="Mock T."/>
            <person name="Neilson J.A."/>
            <person name="Onodera N.T."/>
            <person name="Poole A.M."/>
            <person name="Pritham E.J."/>
            <person name="Richards T.A."/>
            <person name="Rocap G."/>
            <person name="Roy S.W."/>
            <person name="Sarai C."/>
            <person name="Schaack S."/>
            <person name="Shirato S."/>
            <person name="Slamovits C.H."/>
            <person name="Spencer D.F."/>
            <person name="Suzuki S."/>
            <person name="Worden A.Z."/>
            <person name="Zauner S."/>
            <person name="Barry K."/>
            <person name="Bell C."/>
            <person name="Bharti A.K."/>
            <person name="Crow J.A."/>
            <person name="Grimwood J."/>
            <person name="Kramer R."/>
            <person name="Lindquist E."/>
            <person name="Lucas S."/>
            <person name="Salamov A."/>
            <person name="McFadden G.I."/>
            <person name="Lane C.E."/>
            <person name="Keeling P.J."/>
            <person name="Gray M.W."/>
            <person name="Grigoriev I.V."/>
            <person name="Archibald J.M."/>
        </authorList>
    </citation>
    <scope>NUCLEOTIDE SEQUENCE</scope>
    <source>
        <strain evidence="4 6">CCMP2712</strain>
    </source>
</reference>
<dbReference type="EMBL" id="JH992976">
    <property type="protein sequence ID" value="EKX51323.1"/>
    <property type="molecule type" value="Genomic_DNA"/>
</dbReference>
<reference evidence="5" key="3">
    <citation type="submission" date="2015-06" db="UniProtKB">
        <authorList>
            <consortium name="EnsemblProtists"/>
        </authorList>
    </citation>
    <scope>IDENTIFICATION</scope>
</reference>
<evidence type="ECO:0000259" key="3">
    <source>
        <dbReference type="Pfam" id="PF04982"/>
    </source>
</evidence>
<proteinExistence type="predicted"/>
<dbReference type="RefSeq" id="XP_005838303.1">
    <property type="nucleotide sequence ID" value="XM_005838246.1"/>
</dbReference>
<feature type="chain" id="PRO_5008771757" description="HPP transmembrane region domain-containing protein" evidence="2">
    <location>
        <begin position="24"/>
        <end position="102"/>
    </location>
</feature>
<evidence type="ECO:0000256" key="2">
    <source>
        <dbReference type="SAM" id="SignalP"/>
    </source>
</evidence>
<dbReference type="InterPro" id="IPR058581">
    <property type="entry name" value="TM_HPP"/>
</dbReference>
<dbReference type="Pfam" id="PF04982">
    <property type="entry name" value="TM_HPP"/>
    <property type="match status" value="1"/>
</dbReference>
<dbReference type="PaxDb" id="55529-EKX51323"/>
<dbReference type="GeneID" id="17307866"/>
<organism evidence="4">
    <name type="scientific">Guillardia theta (strain CCMP2712)</name>
    <name type="common">Cryptophyte</name>
    <dbReference type="NCBI Taxonomy" id="905079"/>
    <lineage>
        <taxon>Eukaryota</taxon>
        <taxon>Cryptophyceae</taxon>
        <taxon>Pyrenomonadales</taxon>
        <taxon>Geminigeraceae</taxon>
        <taxon>Guillardia</taxon>
    </lineage>
</organism>
<keyword evidence="2" id="KW-0732">Signal</keyword>
<dbReference type="KEGG" id="gtt:GUITHDRAFT_134797"/>
<dbReference type="EnsemblProtists" id="EKX51323">
    <property type="protein sequence ID" value="EKX51323"/>
    <property type="gene ID" value="GUITHDRAFT_134797"/>
</dbReference>
<accession>L1JTC7</accession>
<feature type="domain" description="HPP transmembrane region" evidence="3">
    <location>
        <begin position="15"/>
        <end position="77"/>
    </location>
</feature>
<feature type="signal peptide" evidence="2">
    <location>
        <begin position="1"/>
        <end position="23"/>
    </location>
</feature>
<feature type="transmembrane region" description="Helical" evidence="1">
    <location>
        <begin position="79"/>
        <end position="100"/>
    </location>
</feature>
<feature type="transmembrane region" description="Helical" evidence="1">
    <location>
        <begin position="47"/>
        <end position="67"/>
    </location>
</feature>
<keyword evidence="6" id="KW-1185">Reference proteome</keyword>
<sequence>MTSHLLFFLFLLPLTCLQWLATAIVPAIGITIMSATGTGIVKNLHWGFILFPVLFDCMVIVVLGVLFNNAIPSRQYPLLWRFSMSSLLIISALSGLAYIVRL</sequence>
<reference evidence="6" key="2">
    <citation type="submission" date="2012-11" db="EMBL/GenBank/DDBJ databases">
        <authorList>
            <person name="Kuo A."/>
            <person name="Curtis B.A."/>
            <person name="Tanifuji G."/>
            <person name="Burki F."/>
            <person name="Gruber A."/>
            <person name="Irimia M."/>
            <person name="Maruyama S."/>
            <person name="Arias M.C."/>
            <person name="Ball S.G."/>
            <person name="Gile G.H."/>
            <person name="Hirakawa Y."/>
            <person name="Hopkins J.F."/>
            <person name="Rensing S.A."/>
            <person name="Schmutz J."/>
            <person name="Symeonidi A."/>
            <person name="Elias M."/>
            <person name="Eveleigh R.J."/>
            <person name="Herman E.K."/>
            <person name="Klute M.J."/>
            <person name="Nakayama T."/>
            <person name="Obornik M."/>
            <person name="Reyes-Prieto A."/>
            <person name="Armbrust E.V."/>
            <person name="Aves S.J."/>
            <person name="Beiko R.G."/>
            <person name="Coutinho P."/>
            <person name="Dacks J.B."/>
            <person name="Durnford D.G."/>
            <person name="Fast N.M."/>
            <person name="Green B.R."/>
            <person name="Grisdale C."/>
            <person name="Hempe F."/>
            <person name="Henrissat B."/>
            <person name="Hoppner M.P."/>
            <person name="Ishida K.-I."/>
            <person name="Kim E."/>
            <person name="Koreny L."/>
            <person name="Kroth P.G."/>
            <person name="Liu Y."/>
            <person name="Malik S.-B."/>
            <person name="Maier U.G."/>
            <person name="McRose D."/>
            <person name="Mock T."/>
            <person name="Neilson J.A."/>
            <person name="Onodera N.T."/>
            <person name="Poole A.M."/>
            <person name="Pritham E.J."/>
            <person name="Richards T.A."/>
            <person name="Rocap G."/>
            <person name="Roy S.W."/>
            <person name="Sarai C."/>
            <person name="Schaack S."/>
            <person name="Shirato S."/>
            <person name="Slamovits C.H."/>
            <person name="Spencer D.F."/>
            <person name="Suzuki S."/>
            <person name="Worden A.Z."/>
            <person name="Zauner S."/>
            <person name="Barry K."/>
            <person name="Bell C."/>
            <person name="Bharti A.K."/>
            <person name="Crow J.A."/>
            <person name="Grimwood J."/>
            <person name="Kramer R."/>
            <person name="Lindquist E."/>
            <person name="Lucas S."/>
            <person name="Salamov A."/>
            <person name="McFadden G.I."/>
            <person name="Lane C.E."/>
            <person name="Keeling P.J."/>
            <person name="Gray M.W."/>
            <person name="Grigoriev I.V."/>
            <person name="Archibald J.M."/>
        </authorList>
    </citation>
    <scope>NUCLEOTIDE SEQUENCE</scope>
    <source>
        <strain evidence="6">CCMP2712</strain>
    </source>
</reference>
<keyword evidence="1" id="KW-1133">Transmembrane helix</keyword>
<name>L1JTC7_GUITC</name>
<evidence type="ECO:0000256" key="1">
    <source>
        <dbReference type="SAM" id="Phobius"/>
    </source>
</evidence>
<gene>
    <name evidence="4" type="ORF">GUITHDRAFT_134797</name>
</gene>
<keyword evidence="1" id="KW-0472">Membrane</keyword>
<evidence type="ECO:0000313" key="4">
    <source>
        <dbReference type="EMBL" id="EKX51323.1"/>
    </source>
</evidence>
<keyword evidence="1" id="KW-0812">Transmembrane</keyword>
<evidence type="ECO:0000313" key="5">
    <source>
        <dbReference type="EnsemblProtists" id="EKX51323"/>
    </source>
</evidence>
<evidence type="ECO:0000313" key="6">
    <source>
        <dbReference type="Proteomes" id="UP000011087"/>
    </source>
</evidence>